<sequence>MAPGGILKIQNIVNLPNYSLYIAFYQYLDTAIKIEMGNKKQNFARFGVATKGFVYVLIGGLTAFAAFGLGGQKSGSSNALDFISKQPFGKVLLIITAIGLLGYVFWRWYQAFADPKNNGTEFKALVKRFSYFISGAFYGFLAFSASKQVLGNTSGGGENSFLLNMLDIKAVAIAIGLALLVKSVY</sequence>
<proteinExistence type="predicted"/>
<keyword evidence="1" id="KW-0812">Transmembrane</keyword>
<protein>
    <recommendedName>
        <fullName evidence="2">DUF1206 domain-containing protein</fullName>
    </recommendedName>
</protein>
<accession>A0A2U0I2K4</accession>
<evidence type="ECO:0000313" key="3">
    <source>
        <dbReference type="EMBL" id="PVW15342.1"/>
    </source>
</evidence>
<feature type="transmembrane region" description="Helical" evidence="1">
    <location>
        <begin position="162"/>
        <end position="181"/>
    </location>
</feature>
<gene>
    <name evidence="3" type="ORF">DDV96_08060</name>
</gene>
<dbReference type="EMBL" id="QEHR01000004">
    <property type="protein sequence ID" value="PVW15342.1"/>
    <property type="molecule type" value="Genomic_DNA"/>
</dbReference>
<keyword evidence="4" id="KW-1185">Reference proteome</keyword>
<keyword evidence="1" id="KW-0472">Membrane</keyword>
<evidence type="ECO:0000313" key="4">
    <source>
        <dbReference type="Proteomes" id="UP000245962"/>
    </source>
</evidence>
<comment type="caution">
    <text evidence="3">The sequence shown here is derived from an EMBL/GenBank/DDBJ whole genome shotgun (WGS) entry which is preliminary data.</text>
</comment>
<dbReference type="AlphaFoldDB" id="A0A2U0I2K4"/>
<reference evidence="3 4" key="1">
    <citation type="submission" date="2018-04" db="EMBL/GenBank/DDBJ databases">
        <title>Marixanthomonas spongiae HN-E44 sp. nov., isolated from a marine sponge.</title>
        <authorList>
            <person name="Luo L."/>
            <person name="Zhuang L."/>
        </authorList>
    </citation>
    <scope>NUCLEOTIDE SEQUENCE [LARGE SCALE GENOMIC DNA]</scope>
    <source>
        <strain evidence="3 4">HN-E44</strain>
    </source>
</reference>
<feature type="transmembrane region" description="Helical" evidence="1">
    <location>
        <begin position="91"/>
        <end position="109"/>
    </location>
</feature>
<dbReference type="Proteomes" id="UP000245962">
    <property type="component" value="Unassembled WGS sequence"/>
</dbReference>
<feature type="transmembrane region" description="Helical" evidence="1">
    <location>
        <begin position="52"/>
        <end position="70"/>
    </location>
</feature>
<evidence type="ECO:0000259" key="2">
    <source>
        <dbReference type="Pfam" id="PF06724"/>
    </source>
</evidence>
<keyword evidence="1" id="KW-1133">Transmembrane helix</keyword>
<feature type="domain" description="DUF1206" evidence="2">
    <location>
        <begin position="46"/>
        <end position="113"/>
    </location>
</feature>
<feature type="transmembrane region" description="Helical" evidence="1">
    <location>
        <begin position="129"/>
        <end position="150"/>
    </location>
</feature>
<organism evidence="3 4">
    <name type="scientific">Marixanthomonas spongiae</name>
    <dbReference type="NCBI Taxonomy" id="2174845"/>
    <lineage>
        <taxon>Bacteria</taxon>
        <taxon>Pseudomonadati</taxon>
        <taxon>Bacteroidota</taxon>
        <taxon>Flavobacteriia</taxon>
        <taxon>Flavobacteriales</taxon>
        <taxon>Flavobacteriaceae</taxon>
        <taxon>Marixanthomonas</taxon>
    </lineage>
</organism>
<dbReference type="Pfam" id="PF06724">
    <property type="entry name" value="DUF1206"/>
    <property type="match status" value="1"/>
</dbReference>
<evidence type="ECO:0000256" key="1">
    <source>
        <dbReference type="SAM" id="Phobius"/>
    </source>
</evidence>
<dbReference type="InterPro" id="IPR009597">
    <property type="entry name" value="DUF1206"/>
</dbReference>
<name>A0A2U0I2K4_9FLAO</name>